<organism evidence="2 3">
    <name type="scientific">Acanthoscelides obtectus</name>
    <name type="common">Bean weevil</name>
    <name type="synonym">Bruchus obtectus</name>
    <dbReference type="NCBI Taxonomy" id="200917"/>
    <lineage>
        <taxon>Eukaryota</taxon>
        <taxon>Metazoa</taxon>
        <taxon>Ecdysozoa</taxon>
        <taxon>Arthropoda</taxon>
        <taxon>Hexapoda</taxon>
        <taxon>Insecta</taxon>
        <taxon>Pterygota</taxon>
        <taxon>Neoptera</taxon>
        <taxon>Endopterygota</taxon>
        <taxon>Coleoptera</taxon>
        <taxon>Polyphaga</taxon>
        <taxon>Cucujiformia</taxon>
        <taxon>Chrysomeloidea</taxon>
        <taxon>Chrysomelidae</taxon>
        <taxon>Bruchinae</taxon>
        <taxon>Bruchini</taxon>
        <taxon>Acanthoscelides</taxon>
    </lineage>
</organism>
<dbReference type="AlphaFoldDB" id="A0A9P0K7L5"/>
<sequence length="107" mass="11913">MSVTSMRMRTPSPKTVTFDPSPPTTLERRPRKLRFKSHREWEQYLNALLADLQNTVSGGIGSPYGYGSTGSVRSTTRSPDSDGYASRSETYGPKSNIRELTLPISIM</sequence>
<evidence type="ECO:0000256" key="1">
    <source>
        <dbReference type="SAM" id="MobiDB-lite"/>
    </source>
</evidence>
<protein>
    <submittedName>
        <fullName evidence="2">Uncharacterized protein</fullName>
    </submittedName>
</protein>
<feature type="region of interest" description="Disordered" evidence="1">
    <location>
        <begin position="60"/>
        <end position="96"/>
    </location>
</feature>
<proteinExistence type="predicted"/>
<accession>A0A9P0K7L5</accession>
<dbReference type="OrthoDB" id="15567at2759"/>
<evidence type="ECO:0000313" key="3">
    <source>
        <dbReference type="Proteomes" id="UP001152888"/>
    </source>
</evidence>
<feature type="region of interest" description="Disordered" evidence="1">
    <location>
        <begin position="1"/>
        <end position="27"/>
    </location>
</feature>
<comment type="caution">
    <text evidence="2">The sequence shown here is derived from an EMBL/GenBank/DDBJ whole genome shotgun (WGS) entry which is preliminary data.</text>
</comment>
<name>A0A9P0K7L5_ACAOB</name>
<dbReference type="EMBL" id="CAKOFQ010006763">
    <property type="protein sequence ID" value="CAH1969319.1"/>
    <property type="molecule type" value="Genomic_DNA"/>
</dbReference>
<gene>
    <name evidence="2" type="ORF">ACAOBT_LOCUS8349</name>
</gene>
<dbReference type="Proteomes" id="UP001152888">
    <property type="component" value="Unassembled WGS sequence"/>
</dbReference>
<keyword evidence="3" id="KW-1185">Reference proteome</keyword>
<evidence type="ECO:0000313" key="2">
    <source>
        <dbReference type="EMBL" id="CAH1969319.1"/>
    </source>
</evidence>
<feature type="compositionally biased region" description="Polar residues" evidence="1">
    <location>
        <begin position="1"/>
        <end position="15"/>
    </location>
</feature>
<reference evidence="2" key="1">
    <citation type="submission" date="2022-03" db="EMBL/GenBank/DDBJ databases">
        <authorList>
            <person name="Sayadi A."/>
        </authorList>
    </citation>
    <scope>NUCLEOTIDE SEQUENCE</scope>
</reference>
<feature type="compositionally biased region" description="Low complexity" evidence="1">
    <location>
        <begin position="69"/>
        <end position="78"/>
    </location>
</feature>